<dbReference type="EMBL" id="BPLQ01004263">
    <property type="protein sequence ID" value="GIY06785.1"/>
    <property type="molecule type" value="Genomic_DNA"/>
</dbReference>
<comment type="caution">
    <text evidence="1">The sequence shown here is derived from an EMBL/GenBank/DDBJ whole genome shotgun (WGS) entry which is preliminary data.</text>
</comment>
<feature type="non-terminal residue" evidence="1">
    <location>
        <position position="1"/>
    </location>
</feature>
<organism evidence="1 2">
    <name type="scientific">Caerostris darwini</name>
    <dbReference type="NCBI Taxonomy" id="1538125"/>
    <lineage>
        <taxon>Eukaryota</taxon>
        <taxon>Metazoa</taxon>
        <taxon>Ecdysozoa</taxon>
        <taxon>Arthropoda</taxon>
        <taxon>Chelicerata</taxon>
        <taxon>Arachnida</taxon>
        <taxon>Araneae</taxon>
        <taxon>Araneomorphae</taxon>
        <taxon>Entelegynae</taxon>
        <taxon>Araneoidea</taxon>
        <taxon>Araneidae</taxon>
        <taxon>Caerostris</taxon>
    </lineage>
</organism>
<reference evidence="1 2" key="1">
    <citation type="submission" date="2021-06" db="EMBL/GenBank/DDBJ databases">
        <title>Caerostris darwini draft genome.</title>
        <authorList>
            <person name="Kono N."/>
            <person name="Arakawa K."/>
        </authorList>
    </citation>
    <scope>NUCLEOTIDE SEQUENCE [LARGE SCALE GENOMIC DNA]</scope>
</reference>
<name>A0AAV4QFI1_9ARAC</name>
<dbReference type="Proteomes" id="UP001054837">
    <property type="component" value="Unassembled WGS sequence"/>
</dbReference>
<evidence type="ECO:0000313" key="1">
    <source>
        <dbReference type="EMBL" id="GIY06785.1"/>
    </source>
</evidence>
<proteinExistence type="predicted"/>
<keyword evidence="2" id="KW-1185">Reference proteome</keyword>
<evidence type="ECO:0000313" key="2">
    <source>
        <dbReference type="Proteomes" id="UP001054837"/>
    </source>
</evidence>
<sequence>LVLAARGGPSSRLGAGGVGAALGVGPARVRDGQPVLCAERALPAHRPAPQLPAVRAAPPLLAQHLPGRPRLLQARGALRRPLRIHAGRFFFGLLYIALCSPRKVAAVARQ</sequence>
<protein>
    <submittedName>
        <fullName evidence="1">Uncharacterized protein</fullName>
    </submittedName>
</protein>
<accession>A0AAV4QFI1</accession>
<gene>
    <name evidence="1" type="ORF">CDAR_483281</name>
</gene>
<dbReference type="AlphaFoldDB" id="A0AAV4QFI1"/>